<dbReference type="GO" id="GO:0008239">
    <property type="term" value="F:dipeptidyl-peptidase activity"/>
    <property type="evidence" value="ECO:0007669"/>
    <property type="project" value="TreeGrafter"/>
</dbReference>
<gene>
    <name evidence="6" type="ORF">LSINAPIS_LOCUS12914</name>
</gene>
<dbReference type="Gene3D" id="3.40.50.1820">
    <property type="entry name" value="alpha/beta hydrolase"/>
    <property type="match status" value="1"/>
</dbReference>
<dbReference type="Gene3D" id="1.20.120.980">
    <property type="entry name" value="Serine carboxypeptidase S28, SKS domain"/>
    <property type="match status" value="1"/>
</dbReference>
<evidence type="ECO:0000256" key="4">
    <source>
        <dbReference type="ARBA" id="ARBA00022801"/>
    </source>
</evidence>
<keyword evidence="5" id="KW-0325">Glycoprotein</keyword>
<dbReference type="AlphaFoldDB" id="A0A5E4R082"/>
<dbReference type="GO" id="GO:0070008">
    <property type="term" value="F:serine-type exopeptidase activity"/>
    <property type="evidence" value="ECO:0007669"/>
    <property type="project" value="InterPro"/>
</dbReference>
<dbReference type="Pfam" id="PF05577">
    <property type="entry name" value="Peptidase_S28"/>
    <property type="match status" value="1"/>
</dbReference>
<evidence type="ECO:0000256" key="1">
    <source>
        <dbReference type="ARBA" id="ARBA00011079"/>
    </source>
</evidence>
<evidence type="ECO:0008006" key="8">
    <source>
        <dbReference type="Google" id="ProtNLM"/>
    </source>
</evidence>
<organism evidence="6 7">
    <name type="scientific">Leptidea sinapis</name>
    <dbReference type="NCBI Taxonomy" id="189913"/>
    <lineage>
        <taxon>Eukaryota</taxon>
        <taxon>Metazoa</taxon>
        <taxon>Ecdysozoa</taxon>
        <taxon>Arthropoda</taxon>
        <taxon>Hexapoda</taxon>
        <taxon>Insecta</taxon>
        <taxon>Pterygota</taxon>
        <taxon>Neoptera</taxon>
        <taxon>Endopterygota</taxon>
        <taxon>Lepidoptera</taxon>
        <taxon>Glossata</taxon>
        <taxon>Ditrysia</taxon>
        <taxon>Papilionoidea</taxon>
        <taxon>Pieridae</taxon>
        <taxon>Dismorphiinae</taxon>
        <taxon>Leptidea</taxon>
    </lineage>
</organism>
<keyword evidence="7" id="KW-1185">Reference proteome</keyword>
<dbReference type="PANTHER" id="PTHR11010">
    <property type="entry name" value="PROTEASE S28 PRO-X CARBOXYPEPTIDASE-RELATED"/>
    <property type="match status" value="1"/>
</dbReference>
<keyword evidence="4" id="KW-0378">Hydrolase</keyword>
<dbReference type="PANTHER" id="PTHR11010:SF117">
    <property type="entry name" value="SERINE PROTEASE 16"/>
    <property type="match status" value="1"/>
</dbReference>
<comment type="similarity">
    <text evidence="1">Belongs to the peptidase S28 family.</text>
</comment>
<dbReference type="Proteomes" id="UP000324832">
    <property type="component" value="Unassembled WGS sequence"/>
</dbReference>
<reference evidence="6 7" key="1">
    <citation type="submission" date="2017-07" db="EMBL/GenBank/DDBJ databases">
        <authorList>
            <person name="Talla V."/>
            <person name="Backstrom N."/>
        </authorList>
    </citation>
    <scope>NUCLEOTIDE SEQUENCE [LARGE SCALE GENOMIC DNA]</scope>
</reference>
<sequence>MVTKVYIMLYLCCSDLSVENLQYLSSQQALADVAYFIETMNKQYQLNDSNKARRWVAFGGSYAGALAAWLRVKYPHLVFASVSSSSPLHAKLDFKEYYEGFRQALRAKTSSLDCENKIKESHKELVDMIKKNPKAVWEDFISCEPYSNPSTDDLNQFYNYIAFNLAGIVQDNEINRLSIPIEFRNITINTICDMFTKSNDKAYDALVKVIRLIARMSNWGCLYYNYKINEMQLKNTTIEEDLGRQWTYQQCTEFGYFQTSTAVADLFGDNFPVDYEIRTCQDLFGTKFDKKFITSSIDWTNNYYGGQNIKARRVLFVQGSIDPWHVMGIYKSQSKDMPAIFINGTSHCADLYNERDEDSKELVAARLKIREYLETWLAQPWT</sequence>
<evidence type="ECO:0000313" key="7">
    <source>
        <dbReference type="Proteomes" id="UP000324832"/>
    </source>
</evidence>
<protein>
    <recommendedName>
        <fullName evidence="8">Serine protease K12H4.7</fullName>
    </recommendedName>
</protein>
<dbReference type="GO" id="GO:0006508">
    <property type="term" value="P:proteolysis"/>
    <property type="evidence" value="ECO:0007669"/>
    <property type="project" value="UniProtKB-KW"/>
</dbReference>
<evidence type="ECO:0000256" key="3">
    <source>
        <dbReference type="ARBA" id="ARBA00022729"/>
    </source>
</evidence>
<proteinExistence type="inferred from homology"/>
<evidence type="ECO:0000256" key="5">
    <source>
        <dbReference type="ARBA" id="ARBA00023180"/>
    </source>
</evidence>
<evidence type="ECO:0000313" key="6">
    <source>
        <dbReference type="EMBL" id="VVD02768.1"/>
    </source>
</evidence>
<keyword evidence="3" id="KW-0732">Signal</keyword>
<dbReference type="InterPro" id="IPR029058">
    <property type="entry name" value="AB_hydrolase_fold"/>
</dbReference>
<accession>A0A5E4R082</accession>
<evidence type="ECO:0000256" key="2">
    <source>
        <dbReference type="ARBA" id="ARBA00022670"/>
    </source>
</evidence>
<name>A0A5E4R082_9NEOP</name>
<keyword evidence="2" id="KW-0645">Protease</keyword>
<dbReference type="SUPFAM" id="SSF53474">
    <property type="entry name" value="alpha/beta-Hydrolases"/>
    <property type="match status" value="1"/>
</dbReference>
<dbReference type="EMBL" id="FZQP02006332">
    <property type="protein sequence ID" value="VVD02768.1"/>
    <property type="molecule type" value="Genomic_DNA"/>
</dbReference>
<dbReference type="InterPro" id="IPR008758">
    <property type="entry name" value="Peptidase_S28"/>
</dbReference>
<dbReference type="InterPro" id="IPR042269">
    <property type="entry name" value="Ser_carbopepase_S28_SKS"/>
</dbReference>